<feature type="transmembrane region" description="Helical" evidence="6">
    <location>
        <begin position="221"/>
        <end position="244"/>
    </location>
</feature>
<keyword evidence="4 6" id="KW-1133">Transmembrane helix</keyword>
<dbReference type="EMBL" id="RSCD01000001">
    <property type="protein sequence ID" value="RSH95342.1"/>
    <property type="molecule type" value="Genomic_DNA"/>
</dbReference>
<dbReference type="OrthoDB" id="3648309at2759"/>
<sequence length="265" mass="27797">MSHEPKPLNVNGGATAHDEATLAGDGNYNNNLNNANAGYQGTGGSIARFITPGGNPIDTSQPAFPVFHRKFANPAPLGLLGFGATTFVLSMYNVQARHIAHPNVVLGMALGYGGLVQLIAGIEEWACGNTFGATAFASYGGFWLSFATLYIPQFEVTAAYTSASELDSAIGIYLCAWGIVTFLFLIASLKSSIALVSLFFFLDLTFWLLVAGFLAPSTKCIKAGGAFGIFTAGIAGYTALAGMLTKDTSHFMIPVGDLSRAKGQK</sequence>
<gene>
    <name evidence="7" type="ORF">EHS25_000429</name>
</gene>
<evidence type="ECO:0000256" key="4">
    <source>
        <dbReference type="ARBA" id="ARBA00022989"/>
    </source>
</evidence>
<keyword evidence="3 6" id="KW-0812">Transmembrane</keyword>
<dbReference type="InterPro" id="IPR047622">
    <property type="entry name" value="GPR1_FUN34_YAAH"/>
</dbReference>
<evidence type="ECO:0000313" key="8">
    <source>
        <dbReference type="Proteomes" id="UP000279259"/>
    </source>
</evidence>
<feature type="transmembrane region" description="Helical" evidence="6">
    <location>
        <begin position="131"/>
        <end position="150"/>
    </location>
</feature>
<dbReference type="PANTHER" id="PTHR31123:SF1">
    <property type="entry name" value="ACCUMULATION OF DYADS PROTEIN 2-RELATED"/>
    <property type="match status" value="1"/>
</dbReference>
<feature type="transmembrane region" description="Helical" evidence="6">
    <location>
        <begin position="100"/>
        <end position="119"/>
    </location>
</feature>
<evidence type="ECO:0000256" key="6">
    <source>
        <dbReference type="SAM" id="Phobius"/>
    </source>
</evidence>
<feature type="transmembrane region" description="Helical" evidence="6">
    <location>
        <begin position="194"/>
        <end position="215"/>
    </location>
</feature>
<name>A0A427YW80_9TREE</name>
<dbReference type="Proteomes" id="UP000279259">
    <property type="component" value="Unassembled WGS sequence"/>
</dbReference>
<reference evidence="7 8" key="1">
    <citation type="submission" date="2018-11" db="EMBL/GenBank/DDBJ databases">
        <title>Genome sequence of Saitozyma podzolica DSM 27192.</title>
        <authorList>
            <person name="Aliyu H."/>
            <person name="Gorte O."/>
            <person name="Ochsenreither K."/>
        </authorList>
    </citation>
    <scope>NUCLEOTIDE SEQUENCE [LARGE SCALE GENOMIC DNA]</scope>
    <source>
        <strain evidence="7 8">DSM 27192</strain>
    </source>
</reference>
<accession>A0A427YW80</accession>
<dbReference type="STRING" id="1890683.A0A427YW80"/>
<dbReference type="AlphaFoldDB" id="A0A427YW80"/>
<comment type="caution">
    <text evidence="7">The sequence shown here is derived from an EMBL/GenBank/DDBJ whole genome shotgun (WGS) entry which is preliminary data.</text>
</comment>
<feature type="transmembrane region" description="Helical" evidence="6">
    <location>
        <begin position="170"/>
        <end position="187"/>
    </location>
</feature>
<proteinExistence type="inferred from homology"/>
<dbReference type="InterPro" id="IPR000791">
    <property type="entry name" value="Gpr1/Fun34/SatP-like"/>
</dbReference>
<comment type="similarity">
    <text evidence="2">Belongs to the acetate uptake transporter (AceTr) (TC 2.A.96) family.</text>
</comment>
<dbReference type="Pfam" id="PF01184">
    <property type="entry name" value="Gpr1_Fun34_YaaH"/>
    <property type="match status" value="1"/>
</dbReference>
<keyword evidence="5 6" id="KW-0472">Membrane</keyword>
<dbReference type="GO" id="GO:0015123">
    <property type="term" value="F:acetate transmembrane transporter activity"/>
    <property type="evidence" value="ECO:0007669"/>
    <property type="project" value="TreeGrafter"/>
</dbReference>
<evidence type="ECO:0000313" key="7">
    <source>
        <dbReference type="EMBL" id="RSH95342.1"/>
    </source>
</evidence>
<evidence type="ECO:0000256" key="5">
    <source>
        <dbReference type="ARBA" id="ARBA00023136"/>
    </source>
</evidence>
<evidence type="ECO:0000256" key="3">
    <source>
        <dbReference type="ARBA" id="ARBA00022692"/>
    </source>
</evidence>
<dbReference type="GO" id="GO:0005886">
    <property type="term" value="C:plasma membrane"/>
    <property type="evidence" value="ECO:0007669"/>
    <property type="project" value="TreeGrafter"/>
</dbReference>
<dbReference type="InterPro" id="IPR051633">
    <property type="entry name" value="AceTr"/>
</dbReference>
<protein>
    <recommendedName>
        <fullName evidence="9">Ammonia (Ammonium) transport outward</fullName>
    </recommendedName>
</protein>
<evidence type="ECO:0008006" key="9">
    <source>
        <dbReference type="Google" id="ProtNLM"/>
    </source>
</evidence>
<organism evidence="7 8">
    <name type="scientific">Saitozyma podzolica</name>
    <dbReference type="NCBI Taxonomy" id="1890683"/>
    <lineage>
        <taxon>Eukaryota</taxon>
        <taxon>Fungi</taxon>
        <taxon>Dikarya</taxon>
        <taxon>Basidiomycota</taxon>
        <taxon>Agaricomycotina</taxon>
        <taxon>Tremellomycetes</taxon>
        <taxon>Tremellales</taxon>
        <taxon>Trimorphomycetaceae</taxon>
        <taxon>Saitozyma</taxon>
    </lineage>
</organism>
<dbReference type="PANTHER" id="PTHR31123">
    <property type="entry name" value="ACCUMULATION OF DYADS PROTEIN 2-RELATED"/>
    <property type="match status" value="1"/>
</dbReference>
<dbReference type="NCBIfam" id="NF038013">
    <property type="entry name" value="AceTr_1"/>
    <property type="match status" value="1"/>
</dbReference>
<evidence type="ECO:0000256" key="1">
    <source>
        <dbReference type="ARBA" id="ARBA00004141"/>
    </source>
</evidence>
<keyword evidence="8" id="KW-1185">Reference proteome</keyword>
<evidence type="ECO:0000256" key="2">
    <source>
        <dbReference type="ARBA" id="ARBA00005587"/>
    </source>
</evidence>
<feature type="transmembrane region" description="Helical" evidence="6">
    <location>
        <begin position="77"/>
        <end position="94"/>
    </location>
</feature>
<comment type="subcellular location">
    <subcellularLocation>
        <location evidence="1">Membrane</location>
        <topology evidence="1">Multi-pass membrane protein</topology>
    </subcellularLocation>
</comment>
<dbReference type="PROSITE" id="PS01114">
    <property type="entry name" value="GPR1_FUN34_YAAH"/>
    <property type="match status" value="1"/>
</dbReference>